<keyword evidence="7" id="KW-1133">Transmembrane helix</keyword>
<dbReference type="InterPro" id="IPR004159">
    <property type="entry name" value="Put_SAM_MeTrfase"/>
</dbReference>
<dbReference type="Pfam" id="PF03141">
    <property type="entry name" value="Methyltransf_29"/>
    <property type="match status" value="2"/>
</dbReference>
<evidence type="ECO:0000256" key="9">
    <source>
        <dbReference type="ARBA" id="ARBA00023180"/>
    </source>
</evidence>
<dbReference type="EMBL" id="BJWL01000004">
    <property type="protein sequence ID" value="GFY85578.1"/>
    <property type="molecule type" value="Genomic_DNA"/>
</dbReference>
<dbReference type="Proteomes" id="UP000585474">
    <property type="component" value="Unassembled WGS sequence"/>
</dbReference>
<evidence type="ECO:0000256" key="8">
    <source>
        <dbReference type="ARBA" id="ARBA00023136"/>
    </source>
</evidence>
<evidence type="ECO:0000256" key="7">
    <source>
        <dbReference type="ARBA" id="ARBA00022989"/>
    </source>
</evidence>
<keyword evidence="9" id="KW-0325">Glycoprotein</keyword>
<dbReference type="GO" id="GO:0000139">
    <property type="term" value="C:Golgi membrane"/>
    <property type="evidence" value="ECO:0007669"/>
    <property type="project" value="UniProtKB-SubCell"/>
</dbReference>
<keyword evidence="3 11" id="KW-0489">Methyltransferase</keyword>
<gene>
    <name evidence="11" type="ORF">Acr_04g0003160</name>
</gene>
<comment type="caution">
    <text evidence="11">The sequence shown here is derived from an EMBL/GenBank/DDBJ whole genome shotgun (WGS) entry which is preliminary data.</text>
</comment>
<keyword evidence="8" id="KW-0472">Membrane</keyword>
<evidence type="ECO:0000256" key="2">
    <source>
        <dbReference type="ARBA" id="ARBA00008361"/>
    </source>
</evidence>
<comment type="subcellular location">
    <subcellularLocation>
        <location evidence="1">Golgi apparatus membrane</location>
        <topology evidence="1">Single-pass type II membrane protein</topology>
    </subcellularLocation>
</comment>
<proteinExistence type="inferred from homology"/>
<keyword evidence="6" id="KW-0735">Signal-anchor</keyword>
<organism evidence="11 12">
    <name type="scientific">Actinidia rufa</name>
    <dbReference type="NCBI Taxonomy" id="165716"/>
    <lineage>
        <taxon>Eukaryota</taxon>
        <taxon>Viridiplantae</taxon>
        <taxon>Streptophyta</taxon>
        <taxon>Embryophyta</taxon>
        <taxon>Tracheophyta</taxon>
        <taxon>Spermatophyta</taxon>
        <taxon>Magnoliopsida</taxon>
        <taxon>eudicotyledons</taxon>
        <taxon>Gunneridae</taxon>
        <taxon>Pentapetalae</taxon>
        <taxon>asterids</taxon>
        <taxon>Ericales</taxon>
        <taxon>Actinidiaceae</taxon>
        <taxon>Actinidia</taxon>
    </lineage>
</organism>
<feature type="compositionally biased region" description="Basic and acidic residues" evidence="10">
    <location>
        <begin position="121"/>
        <end position="133"/>
    </location>
</feature>
<protein>
    <submittedName>
        <fullName evidence="11">S-adenosyl-L-methionine-dependent methyltransferases superfamily protein</fullName>
    </submittedName>
</protein>
<evidence type="ECO:0000256" key="4">
    <source>
        <dbReference type="ARBA" id="ARBA00022679"/>
    </source>
</evidence>
<sequence>MKAITSLSPDLSTFFKIVSLSFLSLSLFFLGKLFSDSYQQSILAFSPSTSAANNTAVSIEITNSPPQSAPSPPPPPPPPPQPPPPAAVERTGIVDENGLMTDDFVVGEFDPSVIESVANANDRERRESDEDQGKRHRVRVGKFGVCDESMREFIPCLDNVEAISRLNSTEKGQKYERHCPERGKGLNCTVPRPKGYKHKIPWPKSRDEHGACLDALAVLSPDRLQLDACLDALTVISGCQKSLCRASYLLSSDIPRDCRRPLPLVQATSAIIMPSLLNSDSSEVLVVCLNLETAFSAPVELSLDTLVVVWFNNVPHTRLVEDKGGQNWISRKDDKFIFPGGGTQFIHGANQYLDQISKMVPEIAFGQHIRVALDIGCGVASFGAFLLDHNVTTLSIAPKDVHENQIQFALERGVPAMVAVFATHRLLYPSQAFDLIHCSRCRINWTRDDGILLLEVNRMLRAGGYFVWAAQPVYKHDDNLQEQWKEMVDLTERICWELVKKEGYIAIWRKPLNNTCYINRPPDRKPPLCEASDDLDNVWYVSLKACITRLPENGYGANITTWPARLHSPPDRLFSIKMDAYMSRNEIFKAESKYLNDMVNGYVSAFHWKDLNLRNVMDMKAGYGGFAAALHDYGVDCWVMNVVPVSGPNTLPVIYDRGLIGVMHDWCEPFDTYPRTYDLLNAERLFSVEQRRCNISTIMLEMDRILRPGGRVYIRDTVTVIEELREIAGAMGWVTLLFDTIEGPHASLKLMLGEKRL</sequence>
<dbReference type="CDD" id="cd02440">
    <property type="entry name" value="AdoMet_MTases"/>
    <property type="match status" value="1"/>
</dbReference>
<keyword evidence="5" id="KW-0812">Transmembrane</keyword>
<dbReference type="SUPFAM" id="SSF53335">
    <property type="entry name" value="S-adenosyl-L-methionine-dependent methyltransferases"/>
    <property type="match status" value="2"/>
</dbReference>
<feature type="region of interest" description="Disordered" evidence="10">
    <location>
        <begin position="61"/>
        <end position="89"/>
    </location>
</feature>
<evidence type="ECO:0000256" key="3">
    <source>
        <dbReference type="ARBA" id="ARBA00022603"/>
    </source>
</evidence>
<evidence type="ECO:0000256" key="10">
    <source>
        <dbReference type="SAM" id="MobiDB-lite"/>
    </source>
</evidence>
<reference evidence="11 12" key="1">
    <citation type="submission" date="2019-07" db="EMBL/GenBank/DDBJ databases">
        <title>De Novo Assembly of kiwifruit Actinidia rufa.</title>
        <authorList>
            <person name="Sugita-Konishi S."/>
            <person name="Sato K."/>
            <person name="Mori E."/>
            <person name="Abe Y."/>
            <person name="Kisaki G."/>
            <person name="Hamano K."/>
            <person name="Suezawa K."/>
            <person name="Otani M."/>
            <person name="Fukuda T."/>
            <person name="Manabe T."/>
            <person name="Gomi K."/>
            <person name="Tabuchi M."/>
            <person name="Akimitsu K."/>
            <person name="Kataoka I."/>
        </authorList>
    </citation>
    <scope>NUCLEOTIDE SEQUENCE [LARGE SCALE GENOMIC DNA]</scope>
    <source>
        <strain evidence="12">cv. Fuchu</strain>
    </source>
</reference>
<dbReference type="InterPro" id="IPR029063">
    <property type="entry name" value="SAM-dependent_MTases_sf"/>
</dbReference>
<dbReference type="GO" id="GO:0008168">
    <property type="term" value="F:methyltransferase activity"/>
    <property type="evidence" value="ECO:0007669"/>
    <property type="project" value="UniProtKB-KW"/>
</dbReference>
<keyword evidence="12" id="KW-1185">Reference proteome</keyword>
<dbReference type="GO" id="GO:0005802">
    <property type="term" value="C:trans-Golgi network"/>
    <property type="evidence" value="ECO:0007669"/>
    <property type="project" value="TreeGrafter"/>
</dbReference>
<dbReference type="FunFam" id="3.40.50.150:FF:000043">
    <property type="entry name" value="probable methyltransferase PMT3"/>
    <property type="match status" value="1"/>
</dbReference>
<evidence type="ECO:0000313" key="11">
    <source>
        <dbReference type="EMBL" id="GFY85578.1"/>
    </source>
</evidence>
<dbReference type="OrthoDB" id="2013972at2759"/>
<dbReference type="PANTHER" id="PTHR10108">
    <property type="entry name" value="SAM-DEPENDENT METHYLTRANSFERASE"/>
    <property type="match status" value="1"/>
</dbReference>
<dbReference type="PANTHER" id="PTHR10108:SF1144">
    <property type="entry name" value="METHYLTRANSFERASE PMT10-RELATED"/>
    <property type="match status" value="1"/>
</dbReference>
<feature type="region of interest" description="Disordered" evidence="10">
    <location>
        <begin position="116"/>
        <end position="136"/>
    </location>
</feature>
<evidence type="ECO:0000256" key="5">
    <source>
        <dbReference type="ARBA" id="ARBA00022692"/>
    </source>
</evidence>
<evidence type="ECO:0000256" key="6">
    <source>
        <dbReference type="ARBA" id="ARBA00022968"/>
    </source>
</evidence>
<dbReference type="Gene3D" id="3.40.50.150">
    <property type="entry name" value="Vaccinia Virus protein VP39"/>
    <property type="match status" value="1"/>
</dbReference>
<evidence type="ECO:0000313" key="12">
    <source>
        <dbReference type="Proteomes" id="UP000585474"/>
    </source>
</evidence>
<accession>A0A7J0EGH3</accession>
<evidence type="ECO:0000256" key="1">
    <source>
        <dbReference type="ARBA" id="ARBA00004323"/>
    </source>
</evidence>
<feature type="compositionally biased region" description="Pro residues" evidence="10">
    <location>
        <begin position="67"/>
        <end position="86"/>
    </location>
</feature>
<dbReference type="GO" id="GO:0032259">
    <property type="term" value="P:methylation"/>
    <property type="evidence" value="ECO:0007669"/>
    <property type="project" value="UniProtKB-KW"/>
</dbReference>
<dbReference type="GO" id="GO:0005768">
    <property type="term" value="C:endosome"/>
    <property type="evidence" value="ECO:0007669"/>
    <property type="project" value="TreeGrafter"/>
</dbReference>
<name>A0A7J0EGH3_9ERIC</name>
<comment type="similarity">
    <text evidence="2">Belongs to the methyltransferase superfamily.</text>
</comment>
<dbReference type="AlphaFoldDB" id="A0A7J0EGH3"/>
<keyword evidence="4 11" id="KW-0808">Transferase</keyword>